<dbReference type="GO" id="GO:0015344">
    <property type="term" value="F:siderophore uptake transmembrane transporter activity"/>
    <property type="evidence" value="ECO:0007669"/>
    <property type="project" value="TreeGrafter"/>
</dbReference>
<evidence type="ECO:0000256" key="8">
    <source>
        <dbReference type="SAM" id="MobiDB-lite"/>
    </source>
</evidence>
<dbReference type="InterPro" id="IPR037066">
    <property type="entry name" value="Plug_dom_sf"/>
</dbReference>
<dbReference type="EMBL" id="JACHXL010000005">
    <property type="protein sequence ID" value="MBB3107595.1"/>
    <property type="molecule type" value="Genomic_DNA"/>
</dbReference>
<evidence type="ECO:0000259" key="9">
    <source>
        <dbReference type="Pfam" id="PF07715"/>
    </source>
</evidence>
<evidence type="ECO:0000313" key="11">
    <source>
        <dbReference type="Proteomes" id="UP000588111"/>
    </source>
</evidence>
<dbReference type="PANTHER" id="PTHR30069:SF40">
    <property type="entry name" value="TONB-DEPENDENT RECEPTOR NMB0964-RELATED"/>
    <property type="match status" value="1"/>
</dbReference>
<keyword evidence="11" id="KW-1185">Reference proteome</keyword>
<dbReference type="Pfam" id="PF07715">
    <property type="entry name" value="Plug"/>
    <property type="match status" value="1"/>
</dbReference>
<keyword evidence="6 7" id="KW-0998">Cell outer membrane</keyword>
<name>A0A839THV5_9GAMM</name>
<dbReference type="Proteomes" id="UP000588111">
    <property type="component" value="Unassembled WGS sequence"/>
</dbReference>
<evidence type="ECO:0000256" key="3">
    <source>
        <dbReference type="ARBA" id="ARBA00022452"/>
    </source>
</evidence>
<keyword evidence="5 7" id="KW-0472">Membrane</keyword>
<comment type="similarity">
    <text evidence="7">Belongs to the TonB-dependent receptor family.</text>
</comment>
<sequence>MSQAFNINKLKEPYYAPISSFNINIKQATVIFSVTAALGMASLPVMAEETQSADIELTTSTDNGVSDMAIPSTTLDTIVVTSNPLLPQTNEMATATSIITGDTLDSQVNSTLGDALENEIGVSTDSFGQGASRPIIRGQSAPRVQVMQNGLTVQDASQISPDHQISVPVLGARQIEVIKGTSALIYGGGAIGGVVNIVDDTIPNQSSKKNLNGKVSLIGQQATDGYLGYAELNGNIGDNWLWSGRYQKTDKGNIQVPHWDTDEISNSWYTQDNGSIGLSYVTDLGYIGGSYQRQSSEYGLPFHVHSECSPDNNNPNKLSCAGGHDHDHDHGEAPYVDLTSNVYQLYAERQIPMTGVDSINAKVSYTDYRHDEIDEGVAGTTFKNSAINARTQATHATYKTGNLGFMKGVVGLDYTNSEFSAVGLEGYLPKTDRTQVGIFFIERLTPNYFGAKIKNVDKFADSTFSSSDKHAGHNHGDSEDFTDKSTSTNAIVSKQGKSPWYIEFGGRQDFQNLTDTENNIDKAHTGTSVSLEGGKYLTPNTQLSARVSHSERLPSSQELFSNGAHLATNTWERGNDQLNKEATNGVELTLRFDNGDSFETSVSAFYNDSKNYIYAKTQDLVTEGESAGFRLVDYVQNDAKHYGGEIQSRYHLNNSISIGSFADIALITLDSNNLTSKYAPRLVAPRIGGDITTQFGQFDLVLSGYHRFEQDHIADFETNTPSYNMIDAKLVYHSPNAYDYTAFLEVNNLLNELAYNHASYLVEHVPRPERSLNAGITYRF</sequence>
<reference evidence="10 11" key="1">
    <citation type="submission" date="2020-08" db="EMBL/GenBank/DDBJ databases">
        <title>Genomic Encyclopedia of Type Strains, Phase III (KMG-III): the genomes of soil and plant-associated and newly described type strains.</title>
        <authorList>
            <person name="Whitman W."/>
        </authorList>
    </citation>
    <scope>NUCLEOTIDE SEQUENCE [LARGE SCALE GENOMIC DNA]</scope>
    <source>
        <strain evidence="10 11">CECT 5885</strain>
    </source>
</reference>
<feature type="domain" description="TonB-dependent receptor plug" evidence="9">
    <location>
        <begin position="90"/>
        <end position="194"/>
    </location>
</feature>
<feature type="compositionally biased region" description="Basic and acidic residues" evidence="8">
    <location>
        <begin position="467"/>
        <end position="483"/>
    </location>
</feature>
<evidence type="ECO:0000256" key="5">
    <source>
        <dbReference type="ARBA" id="ARBA00023136"/>
    </source>
</evidence>
<gene>
    <name evidence="10" type="ORF">FHS24_002123</name>
</gene>
<evidence type="ECO:0000256" key="6">
    <source>
        <dbReference type="ARBA" id="ARBA00023237"/>
    </source>
</evidence>
<evidence type="ECO:0000256" key="4">
    <source>
        <dbReference type="ARBA" id="ARBA00022692"/>
    </source>
</evidence>
<comment type="caution">
    <text evidence="10">The sequence shown here is derived from an EMBL/GenBank/DDBJ whole genome shotgun (WGS) entry which is preliminary data.</text>
</comment>
<keyword evidence="3 7" id="KW-1134">Transmembrane beta strand</keyword>
<dbReference type="PROSITE" id="PS52016">
    <property type="entry name" value="TONB_DEPENDENT_REC_3"/>
    <property type="match status" value="1"/>
</dbReference>
<dbReference type="Gene3D" id="2.170.130.10">
    <property type="entry name" value="TonB-dependent receptor, plug domain"/>
    <property type="match status" value="1"/>
</dbReference>
<evidence type="ECO:0000313" key="10">
    <source>
        <dbReference type="EMBL" id="MBB3107595.1"/>
    </source>
</evidence>
<comment type="subcellular location">
    <subcellularLocation>
        <location evidence="1 7">Cell outer membrane</location>
        <topology evidence="1 7">Multi-pass membrane protein</topology>
    </subcellularLocation>
</comment>
<keyword evidence="2 7" id="KW-0813">Transport</keyword>
<protein>
    <submittedName>
        <fullName evidence="10">Iron complex outermembrane receptor protein</fullName>
    </submittedName>
</protein>
<proteinExistence type="inferred from homology"/>
<evidence type="ECO:0000256" key="1">
    <source>
        <dbReference type="ARBA" id="ARBA00004571"/>
    </source>
</evidence>
<evidence type="ECO:0000256" key="7">
    <source>
        <dbReference type="PROSITE-ProRule" id="PRU01360"/>
    </source>
</evidence>
<keyword evidence="4 7" id="KW-0812">Transmembrane</keyword>
<dbReference type="InterPro" id="IPR036942">
    <property type="entry name" value="Beta-barrel_TonB_sf"/>
</dbReference>
<dbReference type="PANTHER" id="PTHR30069">
    <property type="entry name" value="TONB-DEPENDENT OUTER MEMBRANE RECEPTOR"/>
    <property type="match status" value="1"/>
</dbReference>
<organism evidence="10 11">
    <name type="scientific">Psychrobacter luti</name>
    <dbReference type="NCBI Taxonomy" id="198481"/>
    <lineage>
        <taxon>Bacteria</taxon>
        <taxon>Pseudomonadati</taxon>
        <taxon>Pseudomonadota</taxon>
        <taxon>Gammaproteobacteria</taxon>
        <taxon>Moraxellales</taxon>
        <taxon>Moraxellaceae</taxon>
        <taxon>Psychrobacter</taxon>
    </lineage>
</organism>
<dbReference type="SUPFAM" id="SSF56935">
    <property type="entry name" value="Porins"/>
    <property type="match status" value="1"/>
</dbReference>
<dbReference type="InterPro" id="IPR039426">
    <property type="entry name" value="TonB-dep_rcpt-like"/>
</dbReference>
<dbReference type="InterPro" id="IPR012910">
    <property type="entry name" value="Plug_dom"/>
</dbReference>
<accession>A0A839THV5</accession>
<evidence type="ECO:0000256" key="2">
    <source>
        <dbReference type="ARBA" id="ARBA00022448"/>
    </source>
</evidence>
<dbReference type="RefSeq" id="WP_183621071.1">
    <property type="nucleotide sequence ID" value="NZ_CAJHAH010000006.1"/>
</dbReference>
<dbReference type="GO" id="GO:0009279">
    <property type="term" value="C:cell outer membrane"/>
    <property type="evidence" value="ECO:0007669"/>
    <property type="project" value="UniProtKB-SubCell"/>
</dbReference>
<dbReference type="AlphaFoldDB" id="A0A839THV5"/>
<keyword evidence="10" id="KW-0675">Receptor</keyword>
<dbReference type="GO" id="GO:0044718">
    <property type="term" value="P:siderophore transmembrane transport"/>
    <property type="evidence" value="ECO:0007669"/>
    <property type="project" value="TreeGrafter"/>
</dbReference>
<dbReference type="Gene3D" id="2.40.170.20">
    <property type="entry name" value="TonB-dependent receptor, beta-barrel domain"/>
    <property type="match status" value="1"/>
</dbReference>
<feature type="region of interest" description="Disordered" evidence="8">
    <location>
        <begin position="464"/>
        <end position="486"/>
    </location>
</feature>